<reference evidence="4 5" key="1">
    <citation type="submission" date="2019-02" db="EMBL/GenBank/DDBJ databases">
        <title>Deep-cultivation of Planctomycetes and their phenomic and genomic characterization uncovers novel biology.</title>
        <authorList>
            <person name="Wiegand S."/>
            <person name="Jogler M."/>
            <person name="Boedeker C."/>
            <person name="Pinto D."/>
            <person name="Vollmers J."/>
            <person name="Rivas-Marin E."/>
            <person name="Kohn T."/>
            <person name="Peeters S.H."/>
            <person name="Heuer A."/>
            <person name="Rast P."/>
            <person name="Oberbeckmann S."/>
            <person name="Bunk B."/>
            <person name="Jeske O."/>
            <person name="Meyerdierks A."/>
            <person name="Storesund J.E."/>
            <person name="Kallscheuer N."/>
            <person name="Luecker S."/>
            <person name="Lage O.M."/>
            <person name="Pohl T."/>
            <person name="Merkel B.J."/>
            <person name="Hornburger P."/>
            <person name="Mueller R.-W."/>
            <person name="Bruemmer F."/>
            <person name="Labrenz M."/>
            <person name="Spormann A.M."/>
            <person name="Op den Camp H."/>
            <person name="Overmann J."/>
            <person name="Amann R."/>
            <person name="Jetten M.S.M."/>
            <person name="Mascher T."/>
            <person name="Medema M.H."/>
            <person name="Devos D.P."/>
            <person name="Kaster A.-K."/>
            <person name="Ovreas L."/>
            <person name="Rohde M."/>
            <person name="Galperin M.Y."/>
            <person name="Jogler C."/>
        </authorList>
    </citation>
    <scope>NUCLEOTIDE SEQUENCE [LARGE SCALE GENOMIC DNA]</scope>
    <source>
        <strain evidence="4 5">Pan216</strain>
    </source>
</reference>
<dbReference type="OrthoDB" id="9792935at2"/>
<dbReference type="Gene3D" id="3.40.50.720">
    <property type="entry name" value="NAD(P)-binding Rossmann-like Domain"/>
    <property type="match status" value="1"/>
</dbReference>
<evidence type="ECO:0000313" key="4">
    <source>
        <dbReference type="EMBL" id="QDU59557.1"/>
    </source>
</evidence>
<dbReference type="Gene3D" id="3.30.360.10">
    <property type="entry name" value="Dihydrodipicolinate Reductase, domain 2"/>
    <property type="match status" value="1"/>
</dbReference>
<dbReference type="PROSITE" id="PS51318">
    <property type="entry name" value="TAT"/>
    <property type="match status" value="1"/>
</dbReference>
<dbReference type="InterPro" id="IPR050463">
    <property type="entry name" value="Gfo/Idh/MocA_oxidrdct_glycsds"/>
</dbReference>
<name>A0A518AXV2_9BACT</name>
<dbReference type="GO" id="GO:0000166">
    <property type="term" value="F:nucleotide binding"/>
    <property type="evidence" value="ECO:0007669"/>
    <property type="project" value="InterPro"/>
</dbReference>
<dbReference type="AlphaFoldDB" id="A0A518AXV2"/>
<proteinExistence type="predicted"/>
<feature type="domain" description="Gfo/Idh/MocA-like oxidoreductase N-terminal" evidence="2">
    <location>
        <begin position="50"/>
        <end position="177"/>
    </location>
</feature>
<dbReference type="PANTHER" id="PTHR43818">
    <property type="entry name" value="BCDNA.GH03377"/>
    <property type="match status" value="1"/>
</dbReference>
<dbReference type="SUPFAM" id="SSF51735">
    <property type="entry name" value="NAD(P)-binding Rossmann-fold domains"/>
    <property type="match status" value="1"/>
</dbReference>
<dbReference type="Proteomes" id="UP000317093">
    <property type="component" value="Chromosome"/>
</dbReference>
<organism evidence="4 5">
    <name type="scientific">Kolteria novifilia</name>
    <dbReference type="NCBI Taxonomy" id="2527975"/>
    <lineage>
        <taxon>Bacteria</taxon>
        <taxon>Pseudomonadati</taxon>
        <taxon>Planctomycetota</taxon>
        <taxon>Planctomycetia</taxon>
        <taxon>Kolteriales</taxon>
        <taxon>Kolteriaceae</taxon>
        <taxon>Kolteria</taxon>
    </lineage>
</organism>
<accession>A0A518AXV2</accession>
<keyword evidence="4" id="KW-0560">Oxidoreductase</keyword>
<evidence type="ECO:0000259" key="2">
    <source>
        <dbReference type="Pfam" id="PF01408"/>
    </source>
</evidence>
<evidence type="ECO:0000256" key="1">
    <source>
        <dbReference type="SAM" id="MobiDB-lite"/>
    </source>
</evidence>
<feature type="domain" description="GFO/IDH/MocA-like oxidoreductase" evidence="3">
    <location>
        <begin position="249"/>
        <end position="350"/>
    </location>
</feature>
<dbReference type="InterPro" id="IPR000683">
    <property type="entry name" value="Gfo/Idh/MocA-like_OxRdtase_N"/>
</dbReference>
<dbReference type="Pfam" id="PF01408">
    <property type="entry name" value="GFO_IDH_MocA"/>
    <property type="match status" value="1"/>
</dbReference>
<dbReference type="Pfam" id="PF22725">
    <property type="entry name" value="GFO_IDH_MocA_C3"/>
    <property type="match status" value="1"/>
</dbReference>
<dbReference type="InterPro" id="IPR036291">
    <property type="entry name" value="NAD(P)-bd_dom_sf"/>
</dbReference>
<dbReference type="KEGG" id="knv:Pan216_03860"/>
<dbReference type="InterPro" id="IPR055170">
    <property type="entry name" value="GFO_IDH_MocA-like_dom"/>
</dbReference>
<dbReference type="InterPro" id="IPR019546">
    <property type="entry name" value="TAT_signal_bac_arc"/>
</dbReference>
<feature type="region of interest" description="Disordered" evidence="1">
    <location>
        <begin position="467"/>
        <end position="489"/>
    </location>
</feature>
<dbReference type="SUPFAM" id="SSF55347">
    <property type="entry name" value="Glyceraldehyde-3-phosphate dehydrogenase-like, C-terminal domain"/>
    <property type="match status" value="1"/>
</dbReference>
<keyword evidence="5" id="KW-1185">Reference proteome</keyword>
<evidence type="ECO:0000259" key="3">
    <source>
        <dbReference type="Pfam" id="PF22725"/>
    </source>
</evidence>
<sequence length="489" mass="53917">MELSKDQGTKGSGGKSLSVTRRDFVKAAAVVPAAGAFYFGYHALQGSPVKAGIVGTGNEGCEAMIKQSPPEFLEYVAFHDIRPTQIARARRKFNELYGPQQGEAVTFHESWESMLADPNIEAIVIATPLWTHAQFAIEAMKAGKHVMCEKLMAHNITDAKAMVRASEKYNKILSVGHQRHYSTLYDDAMETIRSGKLGDIRHIRAFWHRNNAQINPDGTIRDSWRPEIPEADQSVDASKYGYKDISELVRWRLYDRTGGGLMAELGSHQVDACSLFLAALAGADGHHEHVRPLAVNGMGGKWFYEDDRDCDDHIHCLFEFPNGQTVAFTSINTNAMAGYGEEVLGTRGSMTVMQERELAVFDENDPLKKKREAKKTEMTVDAAKPGEATMYSAASLGLPVEAAQKSTAKVSRGYKEELEHFAFCIRHPDPANQVRCDGLVALHDAVIALSANQAIRSGKRLEFQDAWFDPSSPETPDPKPNDMSLASGV</sequence>
<dbReference type="PANTHER" id="PTHR43818:SF12">
    <property type="entry name" value="NADH-DEPENDENT DEHYDROGENASE-RELATED"/>
    <property type="match status" value="1"/>
</dbReference>
<gene>
    <name evidence="4" type="primary">gfo_2</name>
    <name evidence="4" type="ORF">Pan216_03860</name>
</gene>
<protein>
    <submittedName>
        <fullName evidence="4">Glucose--fructose oxidoreductase</fullName>
        <ecNumber evidence="4">1.1.99.28</ecNumber>
    </submittedName>
</protein>
<dbReference type="EMBL" id="CP036279">
    <property type="protein sequence ID" value="QDU59557.1"/>
    <property type="molecule type" value="Genomic_DNA"/>
</dbReference>
<dbReference type="NCBIfam" id="TIGR01409">
    <property type="entry name" value="TAT_signal_seq"/>
    <property type="match status" value="1"/>
</dbReference>
<dbReference type="EC" id="1.1.99.28" evidence="4"/>
<dbReference type="RefSeq" id="WP_145254017.1">
    <property type="nucleotide sequence ID" value="NZ_CP036279.1"/>
</dbReference>
<dbReference type="InterPro" id="IPR006311">
    <property type="entry name" value="TAT_signal"/>
</dbReference>
<evidence type="ECO:0000313" key="5">
    <source>
        <dbReference type="Proteomes" id="UP000317093"/>
    </source>
</evidence>
<dbReference type="GO" id="GO:0047061">
    <property type="term" value="F:glucose-fructose oxidoreductase activity"/>
    <property type="evidence" value="ECO:0007669"/>
    <property type="project" value="UniProtKB-EC"/>
</dbReference>